<evidence type="ECO:0000313" key="1">
    <source>
        <dbReference type="EMBL" id="KAH6887989.1"/>
    </source>
</evidence>
<evidence type="ECO:0000313" key="2">
    <source>
        <dbReference type="Proteomes" id="UP000777438"/>
    </source>
</evidence>
<protein>
    <submittedName>
        <fullName evidence="1">Histidine phosphatase superfamily</fullName>
    </submittedName>
</protein>
<dbReference type="Proteomes" id="UP000777438">
    <property type="component" value="Unassembled WGS sequence"/>
</dbReference>
<dbReference type="GO" id="GO:0016791">
    <property type="term" value="F:phosphatase activity"/>
    <property type="evidence" value="ECO:0007669"/>
    <property type="project" value="TreeGrafter"/>
</dbReference>
<dbReference type="CDD" id="cd07067">
    <property type="entry name" value="HP_PGM_like"/>
    <property type="match status" value="1"/>
</dbReference>
<dbReference type="PANTHER" id="PTHR48100:SF54">
    <property type="entry name" value="PHOSPHATASE SPAC5H10.03-RELATED"/>
    <property type="match status" value="1"/>
</dbReference>
<reference evidence="1 2" key="1">
    <citation type="journal article" date="2021" name="Nat. Commun.">
        <title>Genetic determinants of endophytism in the Arabidopsis root mycobiome.</title>
        <authorList>
            <person name="Mesny F."/>
            <person name="Miyauchi S."/>
            <person name="Thiergart T."/>
            <person name="Pickel B."/>
            <person name="Atanasova L."/>
            <person name="Karlsson M."/>
            <person name="Huettel B."/>
            <person name="Barry K.W."/>
            <person name="Haridas S."/>
            <person name="Chen C."/>
            <person name="Bauer D."/>
            <person name="Andreopoulos W."/>
            <person name="Pangilinan J."/>
            <person name="LaButti K."/>
            <person name="Riley R."/>
            <person name="Lipzen A."/>
            <person name="Clum A."/>
            <person name="Drula E."/>
            <person name="Henrissat B."/>
            <person name="Kohler A."/>
            <person name="Grigoriev I.V."/>
            <person name="Martin F.M."/>
            <person name="Hacquard S."/>
        </authorList>
    </citation>
    <scope>NUCLEOTIDE SEQUENCE [LARGE SCALE GENOMIC DNA]</scope>
    <source>
        <strain evidence="1 2">MPI-CAGE-CH-0241</strain>
    </source>
</reference>
<dbReference type="EMBL" id="JAGPYM010000013">
    <property type="protein sequence ID" value="KAH6887989.1"/>
    <property type="molecule type" value="Genomic_DNA"/>
</dbReference>
<dbReference type="SMART" id="SM00855">
    <property type="entry name" value="PGAM"/>
    <property type="match status" value="1"/>
</dbReference>
<dbReference type="AlphaFoldDB" id="A0A9P8W388"/>
<dbReference type="InterPro" id="IPR050275">
    <property type="entry name" value="PGM_Phosphatase"/>
</dbReference>
<proteinExistence type="predicted"/>
<dbReference type="Gene3D" id="3.40.50.1240">
    <property type="entry name" value="Phosphoglycerate mutase-like"/>
    <property type="match status" value="1"/>
</dbReference>
<dbReference type="GO" id="GO:0005737">
    <property type="term" value="C:cytoplasm"/>
    <property type="evidence" value="ECO:0007669"/>
    <property type="project" value="TreeGrafter"/>
</dbReference>
<sequence>MAPTIHFVRHAQGFHNLSHAAEQLHDPDLTPLGLQQCANLSAQFPHHTDITKLIASPMRRTMYTCLHAFGTTNPSLLPIVALPVFQEISLQPCDIGSPPAKVAAEFADKADYSRVEASWTEKGTTSPYEPTLEKLLARGKQGRLALREIAGSGDDHIVVVTHGGILHFLTDDWHGVDEDQATGWKNCEYRSYQFIDSTGKDEEASLRETAESFRRRQPTMTQLTETEQRELRAHGIQKMGPYLHLINVKN</sequence>
<keyword evidence="2" id="KW-1185">Reference proteome</keyword>
<dbReference type="InterPro" id="IPR029033">
    <property type="entry name" value="His_PPase_superfam"/>
</dbReference>
<dbReference type="Pfam" id="PF00300">
    <property type="entry name" value="His_Phos_1"/>
    <property type="match status" value="1"/>
</dbReference>
<dbReference type="SUPFAM" id="SSF53254">
    <property type="entry name" value="Phosphoglycerate mutase-like"/>
    <property type="match status" value="1"/>
</dbReference>
<dbReference type="InterPro" id="IPR013078">
    <property type="entry name" value="His_Pase_superF_clade-1"/>
</dbReference>
<comment type="caution">
    <text evidence="1">The sequence shown here is derived from an EMBL/GenBank/DDBJ whole genome shotgun (WGS) entry which is preliminary data.</text>
</comment>
<gene>
    <name evidence="1" type="ORF">B0T10DRAFT_65089</name>
</gene>
<organism evidence="1 2">
    <name type="scientific">Thelonectria olida</name>
    <dbReference type="NCBI Taxonomy" id="1576542"/>
    <lineage>
        <taxon>Eukaryota</taxon>
        <taxon>Fungi</taxon>
        <taxon>Dikarya</taxon>
        <taxon>Ascomycota</taxon>
        <taxon>Pezizomycotina</taxon>
        <taxon>Sordariomycetes</taxon>
        <taxon>Hypocreomycetidae</taxon>
        <taxon>Hypocreales</taxon>
        <taxon>Nectriaceae</taxon>
        <taxon>Thelonectria</taxon>
    </lineage>
</organism>
<name>A0A9P8W388_9HYPO</name>
<dbReference type="PANTHER" id="PTHR48100">
    <property type="entry name" value="BROAD-SPECIFICITY PHOSPHATASE YOR283W-RELATED"/>
    <property type="match status" value="1"/>
</dbReference>
<dbReference type="OrthoDB" id="496981at2759"/>
<accession>A0A9P8W388</accession>